<reference evidence="1 2" key="1">
    <citation type="submission" date="2019-12" db="EMBL/GenBank/DDBJ databases">
        <title>Endophytic bacteria associated with Panax ginseng seedlings.</title>
        <authorList>
            <person name="Park J.M."/>
            <person name="Shin R."/>
            <person name="Jo S.H."/>
        </authorList>
    </citation>
    <scope>NUCLEOTIDE SEQUENCE [LARGE SCALE GENOMIC DNA]</scope>
    <source>
        <strain evidence="1 2">PgKB32</strain>
    </source>
</reference>
<protein>
    <submittedName>
        <fullName evidence="1">Uncharacterized protein</fullName>
    </submittedName>
</protein>
<comment type="caution">
    <text evidence="1">The sequence shown here is derived from an EMBL/GenBank/DDBJ whole genome shotgun (WGS) entry which is preliminary data.</text>
</comment>
<dbReference type="Proteomes" id="UP000475265">
    <property type="component" value="Unassembled WGS sequence"/>
</dbReference>
<accession>A0A6L5BWD6</accession>
<name>A0A6L5BWD6_9PSED</name>
<proteinExistence type="predicted"/>
<sequence>MGGGIKRLPGLVLVFFGALAVGVSLLAKAVFQTTLLWLI</sequence>
<evidence type="ECO:0000313" key="2">
    <source>
        <dbReference type="Proteomes" id="UP000475265"/>
    </source>
</evidence>
<organism evidence="1 2">
    <name type="scientific">Pseudomonas frederiksbergensis</name>
    <dbReference type="NCBI Taxonomy" id="104087"/>
    <lineage>
        <taxon>Bacteria</taxon>
        <taxon>Pseudomonadati</taxon>
        <taxon>Pseudomonadota</taxon>
        <taxon>Gammaproteobacteria</taxon>
        <taxon>Pseudomonadales</taxon>
        <taxon>Pseudomonadaceae</taxon>
        <taxon>Pseudomonas</taxon>
    </lineage>
</organism>
<dbReference type="EMBL" id="JAAAXX010000002">
    <property type="protein sequence ID" value="KAF2391707.1"/>
    <property type="molecule type" value="Genomic_DNA"/>
</dbReference>
<dbReference type="AlphaFoldDB" id="A0A6L5BWD6"/>
<evidence type="ECO:0000313" key="1">
    <source>
        <dbReference type="EMBL" id="KAF2391707.1"/>
    </source>
</evidence>
<gene>
    <name evidence="1" type="ORF">FX983_06192</name>
</gene>